<dbReference type="Proteomes" id="UP001470230">
    <property type="component" value="Unassembled WGS sequence"/>
</dbReference>
<gene>
    <name evidence="2" type="ORF">M9Y10_030685</name>
</gene>
<organism evidence="2 3">
    <name type="scientific">Tritrichomonas musculus</name>
    <dbReference type="NCBI Taxonomy" id="1915356"/>
    <lineage>
        <taxon>Eukaryota</taxon>
        <taxon>Metamonada</taxon>
        <taxon>Parabasalia</taxon>
        <taxon>Tritrichomonadida</taxon>
        <taxon>Tritrichomonadidae</taxon>
        <taxon>Tritrichomonas</taxon>
    </lineage>
</organism>
<comment type="caution">
    <text evidence="2">The sequence shown here is derived from an EMBL/GenBank/DDBJ whole genome shotgun (WGS) entry which is preliminary data.</text>
</comment>
<dbReference type="InterPro" id="IPR005069">
    <property type="entry name" value="Nucl-diP-sugar_transferase"/>
</dbReference>
<name>A0ABR2H2T9_9EUKA</name>
<evidence type="ECO:0000313" key="3">
    <source>
        <dbReference type="Proteomes" id="UP001470230"/>
    </source>
</evidence>
<feature type="domain" description="Nucleotide-diphospho-sugar transferase" evidence="1">
    <location>
        <begin position="140"/>
        <end position="298"/>
    </location>
</feature>
<keyword evidence="3" id="KW-1185">Reference proteome</keyword>
<accession>A0ABR2H2T9</accession>
<dbReference type="Pfam" id="PF03407">
    <property type="entry name" value="Nucleotid_trans"/>
    <property type="match status" value="1"/>
</dbReference>
<sequence>MENVRILNNSISFDLPNNKFIKAFIDPPIKLIGSTTLNALRKAASQSIKNQFTGNRYFLPITVDSKRAMIAVQQYCSLLKTGFPNSAILYIGYDESSCHILREKGATCTVVDDFMIHKPDPNLPKYHLKTYLLYIQNLWGLDAYIVDSDILFFDHIEKAFFNNNIDIEMSSDDRFAIFSKDVDRNGTNSGFGRFLPTSGSARIIEEMLNLTFVDNANPDQAIHVNVYHKWRVNYLKSFVKGIETWKRDGVVVKFRNVDPLNVPCGGLAVCVGRTKFWNAVEKQTARKYPVAIHFNYNLWDKYQTYQWLGVEMCNIWNMEKAIELKSKIMTVKCVTRLRCENCYIYTY</sequence>
<protein>
    <recommendedName>
        <fullName evidence="1">Nucleotide-diphospho-sugar transferase domain-containing protein</fullName>
    </recommendedName>
</protein>
<proteinExistence type="predicted"/>
<reference evidence="2 3" key="1">
    <citation type="submission" date="2024-04" db="EMBL/GenBank/DDBJ databases">
        <title>Tritrichomonas musculus Genome.</title>
        <authorList>
            <person name="Alves-Ferreira E."/>
            <person name="Grigg M."/>
            <person name="Lorenzi H."/>
            <person name="Galac M."/>
        </authorList>
    </citation>
    <scope>NUCLEOTIDE SEQUENCE [LARGE SCALE GENOMIC DNA]</scope>
    <source>
        <strain evidence="2 3">EAF2021</strain>
    </source>
</reference>
<dbReference type="EMBL" id="JAPFFF010000045">
    <property type="protein sequence ID" value="KAK8840480.1"/>
    <property type="molecule type" value="Genomic_DNA"/>
</dbReference>
<evidence type="ECO:0000259" key="1">
    <source>
        <dbReference type="Pfam" id="PF03407"/>
    </source>
</evidence>
<evidence type="ECO:0000313" key="2">
    <source>
        <dbReference type="EMBL" id="KAK8840480.1"/>
    </source>
</evidence>